<organism evidence="2 3">
    <name type="scientific">Helicobacter winghamensis</name>
    <dbReference type="NCBI Taxonomy" id="157268"/>
    <lineage>
        <taxon>Bacteria</taxon>
        <taxon>Pseudomonadati</taxon>
        <taxon>Campylobacterota</taxon>
        <taxon>Epsilonproteobacteria</taxon>
        <taxon>Campylobacterales</taxon>
        <taxon>Helicobacteraceae</taxon>
        <taxon>Helicobacter</taxon>
    </lineage>
</organism>
<comment type="caution">
    <text evidence="2">The sequence shown here is derived from an EMBL/GenBank/DDBJ whole genome shotgun (WGS) entry which is preliminary data.</text>
</comment>
<keyword evidence="1" id="KW-0732">Signal</keyword>
<proteinExistence type="predicted"/>
<dbReference type="PROSITE" id="PS51257">
    <property type="entry name" value="PROKAR_LIPOPROTEIN"/>
    <property type="match status" value="1"/>
</dbReference>
<gene>
    <name evidence="2" type="ORF">BCM31_02730</name>
</gene>
<evidence type="ECO:0008006" key="4">
    <source>
        <dbReference type="Google" id="ProtNLM"/>
    </source>
</evidence>
<feature type="signal peptide" evidence="1">
    <location>
        <begin position="1"/>
        <end position="19"/>
    </location>
</feature>
<reference evidence="2 3" key="1">
    <citation type="submission" date="2016-07" db="EMBL/GenBank/DDBJ databases">
        <title>Detection of Helicobacter winghamensis from caecal content of red fox (Vulpes vulpes).</title>
        <authorList>
            <person name="Zanoni R.G."/>
            <person name="Florio D."/>
            <person name="Caffara M."/>
            <person name="Renzi M."/>
            <person name="Parisi A."/>
            <person name="Pasquali F."/>
            <person name="Manfreda G."/>
        </authorList>
    </citation>
    <scope>NUCLEOTIDE SEQUENCE [LARGE SCALE GENOMIC DNA]</scope>
    <source>
        <strain evidence="2 3">295_13</strain>
    </source>
</reference>
<feature type="chain" id="PRO_5014755765" description="DNA methyltransferase" evidence="1">
    <location>
        <begin position="20"/>
        <end position="74"/>
    </location>
</feature>
<dbReference type="RefSeq" id="WP_101313028.1">
    <property type="nucleotide sequence ID" value="NZ_CP063529.1"/>
</dbReference>
<dbReference type="Proteomes" id="UP000233350">
    <property type="component" value="Unassembled WGS sequence"/>
</dbReference>
<accession>A0A2N3PK46</accession>
<sequence length="74" mass="8485">MRMICLALLALWFSGCASKPMVKVEIQEVLVPIKCDVEIPQRPKRQMELVENIRAIALYAEKLEIALKECVKDK</sequence>
<name>A0A2N3PK46_9HELI</name>
<dbReference type="EMBL" id="MBPK01000012">
    <property type="protein sequence ID" value="PKT81774.1"/>
    <property type="molecule type" value="Genomic_DNA"/>
</dbReference>
<evidence type="ECO:0000313" key="3">
    <source>
        <dbReference type="Proteomes" id="UP000233350"/>
    </source>
</evidence>
<dbReference type="OrthoDB" id="5328711at2"/>
<keyword evidence="3" id="KW-1185">Reference proteome</keyword>
<protein>
    <recommendedName>
        <fullName evidence="4">DNA methyltransferase</fullName>
    </recommendedName>
</protein>
<dbReference type="AlphaFoldDB" id="A0A2N3PK46"/>
<evidence type="ECO:0000256" key="1">
    <source>
        <dbReference type="SAM" id="SignalP"/>
    </source>
</evidence>
<evidence type="ECO:0000313" key="2">
    <source>
        <dbReference type="EMBL" id="PKT81774.1"/>
    </source>
</evidence>